<organism evidence="1 2">
    <name type="scientific">Sphingomonas suaedae</name>
    <dbReference type="NCBI Taxonomy" id="2599297"/>
    <lineage>
        <taxon>Bacteria</taxon>
        <taxon>Pseudomonadati</taxon>
        <taxon>Pseudomonadota</taxon>
        <taxon>Alphaproteobacteria</taxon>
        <taxon>Sphingomonadales</taxon>
        <taxon>Sphingomonadaceae</taxon>
        <taxon>Sphingomonas</taxon>
    </lineage>
</organism>
<dbReference type="Proteomes" id="UP000318055">
    <property type="component" value="Chromosome"/>
</dbReference>
<dbReference type="RefSeq" id="WP_145845992.1">
    <property type="nucleotide sequence ID" value="NZ_CP042239.1"/>
</dbReference>
<gene>
    <name evidence="1" type="ORF">FPZ54_06955</name>
</gene>
<dbReference type="OrthoDB" id="7502927at2"/>
<name>A0A518REA4_9SPHN</name>
<evidence type="ECO:0000313" key="1">
    <source>
        <dbReference type="EMBL" id="QDX25783.1"/>
    </source>
</evidence>
<evidence type="ECO:0000313" key="2">
    <source>
        <dbReference type="Proteomes" id="UP000318055"/>
    </source>
</evidence>
<dbReference type="AlphaFoldDB" id="A0A518REA4"/>
<reference evidence="1 2" key="1">
    <citation type="submission" date="2019-07" db="EMBL/GenBank/DDBJ databases">
        <title>Sphingomonas alkalisoli sp. nov., isolated from rhizosphere soil of Suaedae salsa.</title>
        <authorList>
            <person name="Zhang H."/>
            <person name="Xu L."/>
            <person name="Zhang J.-X."/>
            <person name="Sun J.-Q."/>
        </authorList>
    </citation>
    <scope>NUCLEOTIDE SEQUENCE [LARGE SCALE GENOMIC DNA]</scope>
    <source>
        <strain evidence="1 2">XS-10</strain>
    </source>
</reference>
<protein>
    <recommendedName>
        <fullName evidence="3">Flagellar basal body-associated FliL family protein</fullName>
    </recommendedName>
</protein>
<evidence type="ECO:0008006" key="3">
    <source>
        <dbReference type="Google" id="ProtNLM"/>
    </source>
</evidence>
<accession>A0A518REA4</accession>
<dbReference type="EMBL" id="CP042239">
    <property type="protein sequence ID" value="QDX25783.1"/>
    <property type="molecule type" value="Genomic_DNA"/>
</dbReference>
<dbReference type="KEGG" id="ssua:FPZ54_06955"/>
<keyword evidence="2" id="KW-1185">Reference proteome</keyword>
<sequence>MKKILFPLLLLIIGAAIGAGSGYATTLIVGTPAQASAAAKPAEPEMPGKFVALPRMTAPLVLKDGKLSGYAAFEVQLEVGEDDVDMVTARLPFLQHAINLRTFRIPLAAGADGMLPDLDSFRRIVIEAAREAIGPDKVRKVAVTKAEPA</sequence>
<proteinExistence type="predicted"/>